<name>A0ABQ1ZBV7_9BACL</name>
<dbReference type="Proteomes" id="UP000652153">
    <property type="component" value="Unassembled WGS sequence"/>
</dbReference>
<sequence>MNFQDVWNIIVTAVFSVGGAGAIILGVSNWLGKIWATRIQEKDRKNYQEDLEKLKASYLNDLEAKKAELEKSKILFARYSEHQFKLYNDLYRSLYELKIVADRLWERAGRATLQDFSKQLSKTKETLEKSMLLIEDRHYERLSELLDKFSEYKIGKEKLIDLRNRPTSNFRDEEAIRDVIRNNSKYKEEYSDLIKQIGILFKRQIKLVED</sequence>
<accession>A0ABQ1ZBV7</accession>
<feature type="coiled-coil region" evidence="1">
    <location>
        <begin position="37"/>
        <end position="68"/>
    </location>
</feature>
<protein>
    <submittedName>
        <fullName evidence="3">Uncharacterized protein</fullName>
    </submittedName>
</protein>
<evidence type="ECO:0000313" key="4">
    <source>
        <dbReference type="Proteomes" id="UP000652153"/>
    </source>
</evidence>
<gene>
    <name evidence="3" type="ORF">GCM10008014_25040</name>
</gene>
<keyword evidence="2" id="KW-0472">Membrane</keyword>
<keyword evidence="1" id="KW-0175">Coiled coil</keyword>
<evidence type="ECO:0000256" key="2">
    <source>
        <dbReference type="SAM" id="Phobius"/>
    </source>
</evidence>
<organism evidence="3 4">
    <name type="scientific">Paenibacillus silvae</name>
    <dbReference type="NCBI Taxonomy" id="1325358"/>
    <lineage>
        <taxon>Bacteria</taxon>
        <taxon>Bacillati</taxon>
        <taxon>Bacillota</taxon>
        <taxon>Bacilli</taxon>
        <taxon>Bacillales</taxon>
        <taxon>Paenibacillaceae</taxon>
        <taxon>Paenibacillus</taxon>
    </lineage>
</organism>
<keyword evidence="2" id="KW-1133">Transmembrane helix</keyword>
<reference evidence="4" key="1">
    <citation type="journal article" date="2019" name="Int. J. Syst. Evol. Microbiol.">
        <title>The Global Catalogue of Microorganisms (GCM) 10K type strain sequencing project: providing services to taxonomists for standard genome sequencing and annotation.</title>
        <authorList>
            <consortium name="The Broad Institute Genomics Platform"/>
            <consortium name="The Broad Institute Genome Sequencing Center for Infectious Disease"/>
            <person name="Wu L."/>
            <person name="Ma J."/>
        </authorList>
    </citation>
    <scope>NUCLEOTIDE SEQUENCE [LARGE SCALE GENOMIC DNA]</scope>
    <source>
        <strain evidence="4">CGMCC 1.12770</strain>
    </source>
</reference>
<keyword evidence="4" id="KW-1185">Reference proteome</keyword>
<feature type="transmembrane region" description="Helical" evidence="2">
    <location>
        <begin position="6"/>
        <end position="32"/>
    </location>
</feature>
<dbReference type="RefSeq" id="WP_188592628.1">
    <property type="nucleotide sequence ID" value="NZ_BMFU01000003.1"/>
</dbReference>
<dbReference type="EMBL" id="BMFU01000003">
    <property type="protein sequence ID" value="GGH55430.1"/>
    <property type="molecule type" value="Genomic_DNA"/>
</dbReference>
<keyword evidence="2" id="KW-0812">Transmembrane</keyword>
<comment type="caution">
    <text evidence="3">The sequence shown here is derived from an EMBL/GenBank/DDBJ whole genome shotgun (WGS) entry which is preliminary data.</text>
</comment>
<evidence type="ECO:0000256" key="1">
    <source>
        <dbReference type="SAM" id="Coils"/>
    </source>
</evidence>
<proteinExistence type="predicted"/>
<evidence type="ECO:0000313" key="3">
    <source>
        <dbReference type="EMBL" id="GGH55430.1"/>
    </source>
</evidence>